<evidence type="ECO:0000313" key="8">
    <source>
        <dbReference type="EMBL" id="HEF65035.1"/>
    </source>
</evidence>
<reference evidence="8" key="1">
    <citation type="journal article" date="2020" name="mSystems">
        <title>Genome- and Community-Level Interaction Insights into Carbon Utilization and Element Cycling Functions of Hydrothermarchaeota in Hydrothermal Sediment.</title>
        <authorList>
            <person name="Zhou Z."/>
            <person name="Liu Y."/>
            <person name="Xu W."/>
            <person name="Pan J."/>
            <person name="Luo Z.H."/>
            <person name="Li M."/>
        </authorList>
    </citation>
    <scope>NUCLEOTIDE SEQUENCE [LARGE SCALE GENOMIC DNA]</scope>
    <source>
        <strain evidence="8">SpSt-222</strain>
    </source>
</reference>
<dbReference type="InterPro" id="IPR023615">
    <property type="entry name" value="Cyt_c_Oxase_su1_BS"/>
</dbReference>
<dbReference type="PROSITE" id="PS00077">
    <property type="entry name" value="COX1_CUB"/>
    <property type="match status" value="1"/>
</dbReference>
<proteinExistence type="inferred from homology"/>
<evidence type="ECO:0000256" key="4">
    <source>
        <dbReference type="ARBA" id="ARBA00022989"/>
    </source>
</evidence>
<keyword evidence="6" id="KW-0249">Electron transport</keyword>
<dbReference type="GO" id="GO:0009060">
    <property type="term" value="P:aerobic respiration"/>
    <property type="evidence" value="ECO:0007669"/>
    <property type="project" value="InterPro"/>
</dbReference>
<comment type="similarity">
    <text evidence="6">Belongs to the heme-copper respiratory oxidase family.</text>
</comment>
<keyword evidence="6" id="KW-0479">Metal-binding</keyword>
<protein>
    <submittedName>
        <fullName evidence="8">Cytochrome C oxidase subunit I</fullName>
    </submittedName>
</protein>
<dbReference type="Pfam" id="PF00115">
    <property type="entry name" value="COX1"/>
    <property type="match status" value="1"/>
</dbReference>
<feature type="domain" description="Cytochrome oxidase subunit I profile" evidence="7">
    <location>
        <begin position="34"/>
        <end position="525"/>
    </location>
</feature>
<dbReference type="PANTHER" id="PTHR10422">
    <property type="entry name" value="CYTOCHROME C OXIDASE SUBUNIT 1"/>
    <property type="match status" value="1"/>
</dbReference>
<sequence>MSATARPQTLAGGGAIAREGMFLAEQLWPIKGQLVLALIGLAIGGIMGLMQALDRIGIVMYKAMLMQTYYQGLTIHGVLLAFLFTFSFSNAFVSLLAIRGFERPLASTFLVQGAFWTMLVGTLLAAYAILTNQATVLFTFYAPLRASSLFYLGAALLVISTLLTALNLVLTRRAWQREHPGERTPLLGFVGVVTYVMWALATVGVVVLVVFFLLPWSLGWLKTTDPQFNRILFWYTGHPIVYFWLMPAYISWYLLVPRQVGGRVFSDSLVRLAFILLLVFSVPTGLHHQYVDPGIPTVMKVVHLFTTFSVVFPSLMTAFTVMAALEDGGRARGGRGLLGWIWKLPWGDPSVTAQLLAMLVFILGGATGIVNASYNLNNVVHNTSFVPGHFHMTVGTAVALSFIGISYWLIPYLTGRELMGRRLALAQAWLWFVGVLLFARGQIAAGLLGEPRRSSIGEAPYRDLIHAGLDNWLTAIGGTLMVISGLLYFIVVLWTVFGGRRLTQPLEIPIAEMRFGARETSPLLDRIGFWFLIAVVLVAIAYIPLILLYLPLQSVSPPIKVY</sequence>
<dbReference type="PRINTS" id="PR01165">
    <property type="entry name" value="CYCOXIDASEI"/>
</dbReference>
<dbReference type="GO" id="GO:0020037">
    <property type="term" value="F:heme binding"/>
    <property type="evidence" value="ECO:0007669"/>
    <property type="project" value="InterPro"/>
</dbReference>
<dbReference type="InterPro" id="IPR036927">
    <property type="entry name" value="Cyt_c_oxase-like_su1_sf"/>
</dbReference>
<evidence type="ECO:0000256" key="6">
    <source>
        <dbReference type="RuleBase" id="RU000370"/>
    </source>
</evidence>
<keyword evidence="6" id="KW-0349">Heme</keyword>
<keyword evidence="2 6" id="KW-0679">Respiratory chain</keyword>
<dbReference type="PANTHER" id="PTHR10422:SF40">
    <property type="entry name" value="CYTOCHROME C OXIDASE SUBUNIT I"/>
    <property type="match status" value="1"/>
</dbReference>
<dbReference type="Gene3D" id="1.20.210.10">
    <property type="entry name" value="Cytochrome c oxidase-like, subunit I domain"/>
    <property type="match status" value="1"/>
</dbReference>
<keyword evidence="6" id="KW-0813">Transport</keyword>
<evidence type="ECO:0000256" key="1">
    <source>
        <dbReference type="ARBA" id="ARBA00004141"/>
    </source>
</evidence>
<dbReference type="InterPro" id="IPR023616">
    <property type="entry name" value="Cyt_c_oxase-like_su1_dom"/>
</dbReference>
<dbReference type="SUPFAM" id="SSF81442">
    <property type="entry name" value="Cytochrome c oxidase subunit I-like"/>
    <property type="match status" value="1"/>
</dbReference>
<name>A0A7C1K1Y4_THERO</name>
<comment type="subcellular location">
    <subcellularLocation>
        <location evidence="1">Membrane</location>
        <topology evidence="1">Multi-pass membrane protein</topology>
    </subcellularLocation>
</comment>
<comment type="caution">
    <text evidence="8">The sequence shown here is derived from an EMBL/GenBank/DDBJ whole genome shotgun (WGS) entry which is preliminary data.</text>
</comment>
<dbReference type="GO" id="GO:0004129">
    <property type="term" value="F:cytochrome-c oxidase activity"/>
    <property type="evidence" value="ECO:0007669"/>
    <property type="project" value="InterPro"/>
</dbReference>
<organism evidence="8">
    <name type="scientific">Thermomicrobium roseum</name>
    <dbReference type="NCBI Taxonomy" id="500"/>
    <lineage>
        <taxon>Bacteria</taxon>
        <taxon>Pseudomonadati</taxon>
        <taxon>Thermomicrobiota</taxon>
        <taxon>Thermomicrobia</taxon>
        <taxon>Thermomicrobiales</taxon>
        <taxon>Thermomicrobiaceae</taxon>
        <taxon>Thermomicrobium</taxon>
    </lineage>
</organism>
<keyword evidence="5" id="KW-0472">Membrane</keyword>
<dbReference type="InterPro" id="IPR000883">
    <property type="entry name" value="Cyt_C_Oxase_1"/>
</dbReference>
<dbReference type="PROSITE" id="PS50855">
    <property type="entry name" value="COX1"/>
    <property type="match status" value="1"/>
</dbReference>
<keyword evidence="6" id="KW-0408">Iron</keyword>
<dbReference type="AlphaFoldDB" id="A0A7C1K1Y4"/>
<accession>A0A7C1K1Y4</accession>
<keyword evidence="4" id="KW-1133">Transmembrane helix</keyword>
<evidence type="ECO:0000256" key="3">
    <source>
        <dbReference type="ARBA" id="ARBA00022692"/>
    </source>
</evidence>
<evidence type="ECO:0000256" key="5">
    <source>
        <dbReference type="ARBA" id="ARBA00023136"/>
    </source>
</evidence>
<evidence type="ECO:0000259" key="7">
    <source>
        <dbReference type="PROSITE" id="PS50855"/>
    </source>
</evidence>
<evidence type="ECO:0000256" key="2">
    <source>
        <dbReference type="ARBA" id="ARBA00022660"/>
    </source>
</evidence>
<gene>
    <name evidence="8" type="ORF">ENP47_05495</name>
</gene>
<dbReference type="GO" id="GO:0016020">
    <property type="term" value="C:membrane"/>
    <property type="evidence" value="ECO:0007669"/>
    <property type="project" value="UniProtKB-SubCell"/>
</dbReference>
<keyword evidence="3 6" id="KW-0812">Transmembrane</keyword>
<dbReference type="EMBL" id="DSJL01000010">
    <property type="protein sequence ID" value="HEF65035.1"/>
    <property type="molecule type" value="Genomic_DNA"/>
</dbReference>